<reference evidence="1 2" key="1">
    <citation type="submission" date="2016-12" db="EMBL/GenBank/DDBJ databases">
        <title>The new phylogeny of genus Mycobacterium.</title>
        <authorList>
            <person name="Tortoli E."/>
            <person name="Trovato A."/>
            <person name="Cirillo D.M."/>
        </authorList>
    </citation>
    <scope>NUCLEOTIDE SEQUENCE [LARGE SCALE GENOMIC DNA]</scope>
    <source>
        <strain evidence="1 2">DSM 45130</strain>
    </source>
</reference>
<dbReference type="AlphaFoldDB" id="A0A1X0D7V4"/>
<proteinExistence type="predicted"/>
<sequence>SRTTNAPARARSISTSLMASCAIAPHLHLKVPAPRGFTGPAAAIRDALDYDNSHPPNNGQIPTWNETEQKWQPSDFASKHPQLFSIPESAFTNVTQIINGRVPILSYPMPVFDFAWVPYVTGHFKAFGVDLNILDPFKIGAEVRIGDPVNGQLVGRGKGTIAQETTVIPHFSSHGDPDTAVTPDNGTAQINAGQQMTLTVNLVNDGILGAYSFNRADAQLSVLAVPQGL</sequence>
<accession>A0A1X0D7V4</accession>
<dbReference type="Proteomes" id="UP000192801">
    <property type="component" value="Unassembled WGS sequence"/>
</dbReference>
<dbReference type="STRING" id="444597.BST26_14300"/>
<evidence type="ECO:0000313" key="1">
    <source>
        <dbReference type="EMBL" id="ORA68516.1"/>
    </source>
</evidence>
<organism evidence="1 2">
    <name type="scientific">Mycolicibacterium insubricum</name>
    <dbReference type="NCBI Taxonomy" id="444597"/>
    <lineage>
        <taxon>Bacteria</taxon>
        <taxon>Bacillati</taxon>
        <taxon>Actinomycetota</taxon>
        <taxon>Actinomycetes</taxon>
        <taxon>Mycobacteriales</taxon>
        <taxon>Mycobacteriaceae</taxon>
        <taxon>Mycolicibacterium</taxon>
    </lineage>
</organism>
<protein>
    <submittedName>
        <fullName evidence="1">Uncharacterized protein</fullName>
    </submittedName>
</protein>
<comment type="caution">
    <text evidence="1">The sequence shown here is derived from an EMBL/GenBank/DDBJ whole genome shotgun (WGS) entry which is preliminary data.</text>
</comment>
<name>A0A1X0D7V4_9MYCO</name>
<feature type="non-terminal residue" evidence="1">
    <location>
        <position position="1"/>
    </location>
</feature>
<gene>
    <name evidence="1" type="ORF">BST26_14300</name>
</gene>
<dbReference type="EMBL" id="MVHS01000036">
    <property type="protein sequence ID" value="ORA68516.1"/>
    <property type="molecule type" value="Genomic_DNA"/>
</dbReference>
<keyword evidence="2" id="KW-1185">Reference proteome</keyword>
<evidence type="ECO:0000313" key="2">
    <source>
        <dbReference type="Proteomes" id="UP000192801"/>
    </source>
</evidence>